<dbReference type="InterPro" id="IPR003313">
    <property type="entry name" value="AraC-bd"/>
</dbReference>
<evidence type="ECO:0000313" key="5">
    <source>
        <dbReference type="EMBL" id="AWW00438.1"/>
    </source>
</evidence>
<accession>A0A2Z4GH82</accession>
<dbReference type="OrthoDB" id="9793451at2"/>
<gene>
    <name evidence="5" type="ORF">DJ013_20560</name>
</gene>
<dbReference type="InterPro" id="IPR009057">
    <property type="entry name" value="Homeodomain-like_sf"/>
</dbReference>
<dbReference type="SUPFAM" id="SSF46689">
    <property type="entry name" value="Homeodomain-like"/>
    <property type="match status" value="1"/>
</dbReference>
<reference evidence="5 6" key="1">
    <citation type="submission" date="2018-05" db="EMBL/GenBank/DDBJ databases">
        <title>Complete genome sequence of Arcticibacterium luteifluviistationis SM1504T, a cytophagaceae bacterium isolated from Arctic surface seawater.</title>
        <authorList>
            <person name="Li Y."/>
            <person name="Qin Q.-L."/>
        </authorList>
    </citation>
    <scope>NUCLEOTIDE SEQUENCE [LARGE SCALE GENOMIC DNA]</scope>
    <source>
        <strain evidence="5 6">SM1504</strain>
    </source>
</reference>
<dbReference type="RefSeq" id="WP_111373804.1">
    <property type="nucleotide sequence ID" value="NZ_CP029480.1"/>
</dbReference>
<dbReference type="PANTHER" id="PTHR43280:SF32">
    <property type="entry name" value="TRANSCRIPTIONAL REGULATORY PROTEIN"/>
    <property type="match status" value="1"/>
</dbReference>
<name>A0A2Z4GH82_9BACT</name>
<evidence type="ECO:0000256" key="1">
    <source>
        <dbReference type="ARBA" id="ARBA00023015"/>
    </source>
</evidence>
<sequence>MRAYPVYEIKKFDKKRYQNDLYVNTFKRHLISNSFIEQSHRHSFYLMVLFTAGSGTHKIDLDTFKIESGSLFVMKPGQVHSWTLSADIEGYIVFYSQEIYNLHFGHKKIEEYAFYNPASNISEIKLTAKEMADVEVYFNLLVKENMENQSLKEEKLLNLLDIIHIEISRMHLAENKPYHTYSEKVNKFNLILEENYKVEKLPSFYAAEMSITLKHLNRICKRVLNKTVTQLISEKVVLESKRLLTFSDSTVAEVADEMGYINHSYFARVFKKHGGMSPKSFKTSLTNLL</sequence>
<dbReference type="SUPFAM" id="SSF51215">
    <property type="entry name" value="Regulatory protein AraC"/>
    <property type="match status" value="1"/>
</dbReference>
<dbReference type="InterPro" id="IPR037923">
    <property type="entry name" value="HTH-like"/>
</dbReference>
<feature type="domain" description="HTH araC/xylS-type" evidence="4">
    <location>
        <begin position="186"/>
        <end position="284"/>
    </location>
</feature>
<dbReference type="AlphaFoldDB" id="A0A2Z4GH82"/>
<evidence type="ECO:0000256" key="3">
    <source>
        <dbReference type="ARBA" id="ARBA00023163"/>
    </source>
</evidence>
<dbReference type="PANTHER" id="PTHR43280">
    <property type="entry name" value="ARAC-FAMILY TRANSCRIPTIONAL REGULATOR"/>
    <property type="match status" value="1"/>
</dbReference>
<dbReference type="Pfam" id="PF02311">
    <property type="entry name" value="AraC_binding"/>
    <property type="match status" value="1"/>
</dbReference>
<dbReference type="Gene3D" id="1.10.10.60">
    <property type="entry name" value="Homeodomain-like"/>
    <property type="match status" value="1"/>
</dbReference>
<dbReference type="GO" id="GO:0003700">
    <property type="term" value="F:DNA-binding transcription factor activity"/>
    <property type="evidence" value="ECO:0007669"/>
    <property type="project" value="InterPro"/>
</dbReference>
<dbReference type="PROSITE" id="PS01124">
    <property type="entry name" value="HTH_ARAC_FAMILY_2"/>
    <property type="match status" value="1"/>
</dbReference>
<protein>
    <submittedName>
        <fullName evidence="5">AraC family transcriptional regulator</fullName>
    </submittedName>
</protein>
<dbReference type="InterPro" id="IPR020449">
    <property type="entry name" value="Tscrpt_reg_AraC-type_HTH"/>
</dbReference>
<dbReference type="InterPro" id="IPR014710">
    <property type="entry name" value="RmlC-like_jellyroll"/>
</dbReference>
<keyword evidence="6" id="KW-1185">Reference proteome</keyword>
<keyword evidence="3" id="KW-0804">Transcription</keyword>
<dbReference type="EMBL" id="CP029480">
    <property type="protein sequence ID" value="AWW00438.1"/>
    <property type="molecule type" value="Genomic_DNA"/>
</dbReference>
<dbReference type="KEGG" id="als:DJ013_20560"/>
<dbReference type="Pfam" id="PF12833">
    <property type="entry name" value="HTH_18"/>
    <property type="match status" value="1"/>
</dbReference>
<evidence type="ECO:0000313" key="6">
    <source>
        <dbReference type="Proteomes" id="UP000249873"/>
    </source>
</evidence>
<dbReference type="Gene3D" id="2.60.120.10">
    <property type="entry name" value="Jelly Rolls"/>
    <property type="match status" value="1"/>
</dbReference>
<dbReference type="Proteomes" id="UP000249873">
    <property type="component" value="Chromosome"/>
</dbReference>
<keyword evidence="2" id="KW-0238">DNA-binding</keyword>
<proteinExistence type="predicted"/>
<dbReference type="SMART" id="SM00342">
    <property type="entry name" value="HTH_ARAC"/>
    <property type="match status" value="1"/>
</dbReference>
<dbReference type="InterPro" id="IPR018060">
    <property type="entry name" value="HTH_AraC"/>
</dbReference>
<dbReference type="GO" id="GO:0043565">
    <property type="term" value="F:sequence-specific DNA binding"/>
    <property type="evidence" value="ECO:0007669"/>
    <property type="project" value="InterPro"/>
</dbReference>
<keyword evidence="1" id="KW-0805">Transcription regulation</keyword>
<dbReference type="PRINTS" id="PR00032">
    <property type="entry name" value="HTHARAC"/>
</dbReference>
<evidence type="ECO:0000256" key="2">
    <source>
        <dbReference type="ARBA" id="ARBA00023125"/>
    </source>
</evidence>
<evidence type="ECO:0000259" key="4">
    <source>
        <dbReference type="PROSITE" id="PS01124"/>
    </source>
</evidence>
<organism evidence="5 6">
    <name type="scientific">Arcticibacterium luteifluviistationis</name>
    <dbReference type="NCBI Taxonomy" id="1784714"/>
    <lineage>
        <taxon>Bacteria</taxon>
        <taxon>Pseudomonadati</taxon>
        <taxon>Bacteroidota</taxon>
        <taxon>Cytophagia</taxon>
        <taxon>Cytophagales</taxon>
        <taxon>Leadbetterellaceae</taxon>
        <taxon>Arcticibacterium</taxon>
    </lineage>
</organism>